<keyword evidence="2" id="KW-1185">Reference proteome</keyword>
<protein>
    <submittedName>
        <fullName evidence="1">Uncharacterized protein</fullName>
    </submittedName>
</protein>
<accession>A0ACC7N961</accession>
<evidence type="ECO:0000313" key="1">
    <source>
        <dbReference type="EMBL" id="MFM0104030.1"/>
    </source>
</evidence>
<name>A0ACC7N961_9BURK</name>
<reference evidence="1 2" key="1">
    <citation type="journal article" date="2024" name="Chem. Sci.">
        <title>Discovery of megapolipeptins by genome mining of a Burkholderiales bacteria collection.</title>
        <authorList>
            <person name="Paulo B.S."/>
            <person name="Recchia M.J.J."/>
            <person name="Lee S."/>
            <person name="Fergusson C.H."/>
            <person name="Romanowski S.B."/>
            <person name="Hernandez A."/>
            <person name="Krull N."/>
            <person name="Liu D.Y."/>
            <person name="Cavanagh H."/>
            <person name="Bos A."/>
            <person name="Gray C.A."/>
            <person name="Murphy B.T."/>
            <person name="Linington R.G."/>
            <person name="Eustaquio A.S."/>
        </authorList>
    </citation>
    <scope>NUCLEOTIDE SEQUENCE [LARGE SCALE GENOMIC DNA]</scope>
    <source>
        <strain evidence="1 2">RL18-126-BIB-B</strain>
    </source>
</reference>
<evidence type="ECO:0000313" key="2">
    <source>
        <dbReference type="Proteomes" id="UP001629235"/>
    </source>
</evidence>
<dbReference type="EMBL" id="JAQQDW010000017">
    <property type="protein sequence ID" value="MFM0104030.1"/>
    <property type="molecule type" value="Genomic_DNA"/>
</dbReference>
<sequence>MTHITRKKSEELSKSSNVISLQTDTEINRIRRQASIRKHLLSLAEREARNSAIASASALLKPDGTIQLTACGIEPDVADQIADALQQLTDAVRAHGAPPTTARRGQRGVIGITLALMIGFMAADFFNQIAWLDAVLMLAAQLIAAALASRSARDSTIL</sequence>
<dbReference type="Proteomes" id="UP001629235">
    <property type="component" value="Unassembled WGS sequence"/>
</dbReference>
<organism evidence="1 2">
    <name type="scientific">Paraburkholderia rhynchosiae</name>
    <dbReference type="NCBI Taxonomy" id="487049"/>
    <lineage>
        <taxon>Bacteria</taxon>
        <taxon>Pseudomonadati</taxon>
        <taxon>Pseudomonadota</taxon>
        <taxon>Betaproteobacteria</taxon>
        <taxon>Burkholderiales</taxon>
        <taxon>Burkholderiaceae</taxon>
        <taxon>Paraburkholderia</taxon>
    </lineage>
</organism>
<comment type="caution">
    <text evidence="1">The sequence shown here is derived from an EMBL/GenBank/DDBJ whole genome shotgun (WGS) entry which is preliminary data.</text>
</comment>
<gene>
    <name evidence="1" type="ORF">PQR01_11235</name>
</gene>
<proteinExistence type="predicted"/>